<feature type="non-terminal residue" evidence="7">
    <location>
        <position position="125"/>
    </location>
</feature>
<evidence type="ECO:0000256" key="2">
    <source>
        <dbReference type="ARBA" id="ARBA00022692"/>
    </source>
</evidence>
<keyword evidence="2 5" id="KW-0812">Transmembrane</keyword>
<evidence type="ECO:0000259" key="6">
    <source>
        <dbReference type="PROSITE" id="PS50262"/>
    </source>
</evidence>
<accession>A0A820G7W6</accession>
<gene>
    <name evidence="7" type="ORF">KXQ929_LOCUS44148</name>
</gene>
<feature type="domain" description="G-protein coupled receptors family 1 profile" evidence="6">
    <location>
        <begin position="37"/>
        <end position="125"/>
    </location>
</feature>
<dbReference type="AlphaFoldDB" id="A0A820G7W6"/>
<proteinExistence type="predicted"/>
<feature type="transmembrane region" description="Helical" evidence="5">
    <location>
        <begin position="99"/>
        <end position="122"/>
    </location>
</feature>
<evidence type="ECO:0000256" key="3">
    <source>
        <dbReference type="ARBA" id="ARBA00022989"/>
    </source>
</evidence>
<evidence type="ECO:0000256" key="5">
    <source>
        <dbReference type="SAM" id="Phobius"/>
    </source>
</evidence>
<dbReference type="InterPro" id="IPR017452">
    <property type="entry name" value="GPCR_Rhodpsn_7TM"/>
</dbReference>
<dbReference type="SUPFAM" id="SSF81321">
    <property type="entry name" value="Family A G protein-coupled receptor-like"/>
    <property type="match status" value="1"/>
</dbReference>
<dbReference type="PROSITE" id="PS50262">
    <property type="entry name" value="G_PROTEIN_RECEP_F1_2"/>
    <property type="match status" value="1"/>
</dbReference>
<dbReference type="GO" id="GO:0016020">
    <property type="term" value="C:membrane"/>
    <property type="evidence" value="ECO:0007669"/>
    <property type="project" value="UniProtKB-SubCell"/>
</dbReference>
<keyword evidence="3 5" id="KW-1133">Transmembrane helix</keyword>
<feature type="transmembrane region" description="Helical" evidence="5">
    <location>
        <begin position="57"/>
        <end position="79"/>
    </location>
</feature>
<dbReference type="Gene3D" id="1.20.1070.10">
    <property type="entry name" value="Rhodopsin 7-helix transmembrane proteins"/>
    <property type="match status" value="1"/>
</dbReference>
<dbReference type="EMBL" id="CAJOBB010012403">
    <property type="protein sequence ID" value="CAF4275785.1"/>
    <property type="molecule type" value="Genomic_DNA"/>
</dbReference>
<evidence type="ECO:0000256" key="4">
    <source>
        <dbReference type="ARBA" id="ARBA00023136"/>
    </source>
</evidence>
<comment type="subcellular location">
    <subcellularLocation>
        <location evidence="1">Membrane</location>
    </subcellularLocation>
</comment>
<evidence type="ECO:0000313" key="8">
    <source>
        <dbReference type="Proteomes" id="UP000663868"/>
    </source>
</evidence>
<keyword evidence="4 5" id="KW-0472">Membrane</keyword>
<comment type="caution">
    <text evidence="7">The sequence shown here is derived from an EMBL/GenBank/DDBJ whole genome shotgun (WGS) entry which is preliminary data.</text>
</comment>
<dbReference type="Proteomes" id="UP000663868">
    <property type="component" value="Unassembled WGS sequence"/>
</dbReference>
<name>A0A820G7W6_9BILA</name>
<feature type="transmembrane region" description="Helical" evidence="5">
    <location>
        <begin position="25"/>
        <end position="45"/>
    </location>
</feature>
<evidence type="ECO:0000313" key="7">
    <source>
        <dbReference type="EMBL" id="CAF4275785.1"/>
    </source>
</evidence>
<reference evidence="7" key="1">
    <citation type="submission" date="2021-02" db="EMBL/GenBank/DDBJ databases">
        <authorList>
            <person name="Nowell W R."/>
        </authorList>
    </citation>
    <scope>NUCLEOTIDE SEQUENCE</scope>
</reference>
<organism evidence="7 8">
    <name type="scientific">Adineta steineri</name>
    <dbReference type="NCBI Taxonomy" id="433720"/>
    <lineage>
        <taxon>Eukaryota</taxon>
        <taxon>Metazoa</taxon>
        <taxon>Spiralia</taxon>
        <taxon>Gnathifera</taxon>
        <taxon>Rotifera</taxon>
        <taxon>Eurotatoria</taxon>
        <taxon>Bdelloidea</taxon>
        <taxon>Adinetida</taxon>
        <taxon>Adinetidae</taxon>
        <taxon>Adineta</taxon>
    </lineage>
</organism>
<sequence length="125" mass="13985">MSSSSLSSADQILTLNNIVTQTNRYFATFIFIFGCVGNILNIFVLSQKTLRSNPCAILFLYSSIAALISLIAGLSPRVLSSITIDLSDTVRWICKMRGFTLFTFRAIAFWLIMLATIDRWLLSSM</sequence>
<protein>
    <recommendedName>
        <fullName evidence="6">G-protein coupled receptors family 1 profile domain-containing protein</fullName>
    </recommendedName>
</protein>
<evidence type="ECO:0000256" key="1">
    <source>
        <dbReference type="ARBA" id="ARBA00004370"/>
    </source>
</evidence>